<reference evidence="2 3" key="1">
    <citation type="submission" date="2019-01" db="EMBL/GenBank/DDBJ databases">
        <title>Sequencing of cultivated peanut Arachis hypogaea provides insights into genome evolution and oil improvement.</title>
        <authorList>
            <person name="Chen X."/>
        </authorList>
    </citation>
    <scope>NUCLEOTIDE SEQUENCE [LARGE SCALE GENOMIC DNA]</scope>
    <source>
        <strain evidence="3">cv. Fuhuasheng</strain>
        <tissue evidence="2">Leaves</tissue>
    </source>
</reference>
<evidence type="ECO:0000256" key="1">
    <source>
        <dbReference type="SAM" id="MobiDB-lite"/>
    </source>
</evidence>
<gene>
    <name evidence="2" type="ORF">Ahy_B10g101084</name>
</gene>
<dbReference type="GO" id="GO:0005634">
    <property type="term" value="C:nucleus"/>
    <property type="evidence" value="ECO:0007669"/>
    <property type="project" value="TreeGrafter"/>
</dbReference>
<feature type="compositionally biased region" description="Basic and acidic residues" evidence="1">
    <location>
        <begin position="253"/>
        <end position="267"/>
    </location>
</feature>
<comment type="caution">
    <text evidence="2">The sequence shown here is derived from an EMBL/GenBank/DDBJ whole genome shotgun (WGS) entry which is preliminary data.</text>
</comment>
<feature type="compositionally biased region" description="Basic and acidic residues" evidence="1">
    <location>
        <begin position="223"/>
        <end position="238"/>
    </location>
</feature>
<feature type="region of interest" description="Disordered" evidence="1">
    <location>
        <begin position="199"/>
        <end position="267"/>
    </location>
</feature>
<name>A0A444WYM4_ARAHY</name>
<dbReference type="PANTHER" id="PTHR31968">
    <property type="entry name" value="SERINE/ARGININE-RELATED PROTEIN 53"/>
    <property type="match status" value="1"/>
</dbReference>
<evidence type="ECO:0000313" key="3">
    <source>
        <dbReference type="Proteomes" id="UP000289738"/>
    </source>
</evidence>
<dbReference type="GO" id="GO:0000380">
    <property type="term" value="P:alternative mRNA splicing, via spliceosome"/>
    <property type="evidence" value="ECO:0007669"/>
    <property type="project" value="InterPro"/>
</dbReference>
<feature type="compositionally biased region" description="Basic and acidic residues" evidence="1">
    <location>
        <begin position="199"/>
        <end position="216"/>
    </location>
</feature>
<dbReference type="GO" id="GO:0005737">
    <property type="term" value="C:cytoplasm"/>
    <property type="evidence" value="ECO:0007669"/>
    <property type="project" value="TreeGrafter"/>
</dbReference>
<organism evidence="2 3">
    <name type="scientific">Arachis hypogaea</name>
    <name type="common">Peanut</name>
    <dbReference type="NCBI Taxonomy" id="3818"/>
    <lineage>
        <taxon>Eukaryota</taxon>
        <taxon>Viridiplantae</taxon>
        <taxon>Streptophyta</taxon>
        <taxon>Embryophyta</taxon>
        <taxon>Tracheophyta</taxon>
        <taxon>Spermatophyta</taxon>
        <taxon>Magnoliopsida</taxon>
        <taxon>eudicotyledons</taxon>
        <taxon>Gunneridae</taxon>
        <taxon>Pentapetalae</taxon>
        <taxon>rosids</taxon>
        <taxon>fabids</taxon>
        <taxon>Fabales</taxon>
        <taxon>Fabaceae</taxon>
        <taxon>Papilionoideae</taxon>
        <taxon>50 kb inversion clade</taxon>
        <taxon>dalbergioids sensu lato</taxon>
        <taxon>Dalbergieae</taxon>
        <taxon>Pterocarpus clade</taxon>
        <taxon>Arachis</taxon>
    </lineage>
</organism>
<proteinExistence type="predicted"/>
<sequence>MPRQDPVGEDTVPEAQDLALSFGDLTVREHGSVTGDGSSGSVTAGSDFLPHEPDIVPKFDPKAFVIMEDMEQLLLRVCARLQVSPPVFFLRDAFHSEGKKYHGFGVSLQSTAKGINFFVSGRLSTDERLARKDAAFITLERLLEESQVNIFDFNFQVVLRYKEEVAEAHRVARLSVTELRGSSFHEFASVRFLFSERKKERNRGSEEEKGGKERETSSLLPPSREREHVASQRRRQGEEEPLCSADDQPPSNFEERKTVREDEREGKLILSLPPHPVTVNVTRARRRHWRESSPLLLLKPLSSLVTQSCLCFWSSLCAEVAAAVMGGRGGYVNTTANCSLALPLLIRFKAIAAAAVAEDDAFLVKQIGQSFRLNIDRIHFLIKARREEQIQAAHDEAMFGALALPPLTSTDSEPERENEKEVDKKAVVTSLLSETVSGFTADLCG</sequence>
<protein>
    <submittedName>
        <fullName evidence="2">Uncharacterized protein</fullName>
    </submittedName>
</protein>
<accession>A0A444WYM4</accession>
<evidence type="ECO:0000313" key="2">
    <source>
        <dbReference type="EMBL" id="RYQ82495.1"/>
    </source>
</evidence>
<keyword evidence="3" id="KW-1185">Reference proteome</keyword>
<dbReference type="PANTHER" id="PTHR31968:SF4">
    <property type="entry name" value="SERINE_ARGININE-RELATED PROTEIN 53"/>
    <property type="match status" value="1"/>
</dbReference>
<dbReference type="Proteomes" id="UP000289738">
    <property type="component" value="Chromosome B10"/>
</dbReference>
<dbReference type="InterPro" id="IPR034604">
    <property type="entry name" value="SRRP53"/>
</dbReference>
<dbReference type="AlphaFoldDB" id="A0A444WYM4"/>
<dbReference type="EMBL" id="SDMP01000020">
    <property type="protein sequence ID" value="RYQ82495.1"/>
    <property type="molecule type" value="Genomic_DNA"/>
</dbReference>